<evidence type="ECO:0000313" key="2">
    <source>
        <dbReference type="EMBL" id="KAF5858632.1"/>
    </source>
</evidence>
<dbReference type="Proteomes" id="UP000541154">
    <property type="component" value="Unassembled WGS sequence"/>
</dbReference>
<keyword evidence="3" id="KW-1185">Reference proteome</keyword>
<sequence>MSAWLGGVQAMEPNEISKEKRDSPKEKIPSHVPKFTNSSTPGYHGLEEFAKRRDVEWDCCFGDKCVAHEDHKISFGRHGGRFDYPK</sequence>
<protein>
    <submittedName>
        <fullName evidence="2">Uncharacterized protein</fullName>
    </submittedName>
</protein>
<reference evidence="2 3" key="1">
    <citation type="submission" date="2019-04" db="EMBL/GenBank/DDBJ databases">
        <title>Aspergillus burnettii sp. nov., novel species from soil in southeast Queensland.</title>
        <authorList>
            <person name="Gilchrist C.L.M."/>
            <person name="Pitt J.I."/>
            <person name="Lange L."/>
            <person name="Lacey H.J."/>
            <person name="Vuong D."/>
            <person name="Midgley D.J."/>
            <person name="Greenfield P."/>
            <person name="Bradbury M."/>
            <person name="Lacey E."/>
            <person name="Busk P.K."/>
            <person name="Pilgaard B."/>
            <person name="Chooi Y.H."/>
            <person name="Piggott A.M."/>
        </authorList>
    </citation>
    <scope>NUCLEOTIDE SEQUENCE [LARGE SCALE GENOMIC DNA]</scope>
    <source>
        <strain evidence="2 3">FRR 5400</strain>
    </source>
</reference>
<comment type="caution">
    <text evidence="2">The sequence shown here is derived from an EMBL/GenBank/DDBJ whole genome shotgun (WGS) entry which is preliminary data.</text>
</comment>
<evidence type="ECO:0000313" key="3">
    <source>
        <dbReference type="Proteomes" id="UP000541154"/>
    </source>
</evidence>
<gene>
    <name evidence="2" type="ORF">ETB97_003941</name>
</gene>
<organism evidence="2 3">
    <name type="scientific">Petromyces alliaceus</name>
    <name type="common">Aspergillus alliaceus</name>
    <dbReference type="NCBI Taxonomy" id="209559"/>
    <lineage>
        <taxon>Eukaryota</taxon>
        <taxon>Fungi</taxon>
        <taxon>Dikarya</taxon>
        <taxon>Ascomycota</taxon>
        <taxon>Pezizomycotina</taxon>
        <taxon>Eurotiomycetes</taxon>
        <taxon>Eurotiomycetidae</taxon>
        <taxon>Eurotiales</taxon>
        <taxon>Aspergillaceae</taxon>
        <taxon>Aspergillus</taxon>
        <taxon>Aspergillus subgen. Circumdati</taxon>
    </lineage>
</organism>
<proteinExistence type="predicted"/>
<feature type="region of interest" description="Disordered" evidence="1">
    <location>
        <begin position="1"/>
        <end position="39"/>
    </location>
</feature>
<dbReference type="AlphaFoldDB" id="A0A8H6E410"/>
<dbReference type="EMBL" id="SPNV01000197">
    <property type="protein sequence ID" value="KAF5858632.1"/>
    <property type="molecule type" value="Genomic_DNA"/>
</dbReference>
<evidence type="ECO:0000256" key="1">
    <source>
        <dbReference type="SAM" id="MobiDB-lite"/>
    </source>
</evidence>
<name>A0A8H6E410_PETAA</name>
<feature type="compositionally biased region" description="Basic and acidic residues" evidence="1">
    <location>
        <begin position="15"/>
        <end position="29"/>
    </location>
</feature>
<accession>A0A8H6E410</accession>